<dbReference type="RefSeq" id="WP_161703690.1">
    <property type="nucleotide sequence ID" value="NZ_JAAAMU010000020.1"/>
</dbReference>
<name>A0A7X4YU05_9BACL</name>
<gene>
    <name evidence="1" type="ORF">GT003_26520</name>
</gene>
<evidence type="ECO:0000313" key="2">
    <source>
        <dbReference type="Proteomes" id="UP000558113"/>
    </source>
</evidence>
<evidence type="ECO:0008006" key="3">
    <source>
        <dbReference type="Google" id="ProtNLM"/>
    </source>
</evidence>
<organism evidence="1 2">
    <name type="scientific">Paenibacillus sacheonensis</name>
    <dbReference type="NCBI Taxonomy" id="742054"/>
    <lineage>
        <taxon>Bacteria</taxon>
        <taxon>Bacillati</taxon>
        <taxon>Bacillota</taxon>
        <taxon>Bacilli</taxon>
        <taxon>Bacillales</taxon>
        <taxon>Paenibacillaceae</taxon>
        <taxon>Paenibacillus</taxon>
    </lineage>
</organism>
<dbReference type="EMBL" id="JAAAMU010000020">
    <property type="protein sequence ID" value="NBC72567.1"/>
    <property type="molecule type" value="Genomic_DNA"/>
</dbReference>
<keyword evidence="2" id="KW-1185">Reference proteome</keyword>
<dbReference type="InterPro" id="IPR013785">
    <property type="entry name" value="Aldolase_TIM"/>
</dbReference>
<dbReference type="InterPro" id="IPR017853">
    <property type="entry name" value="GH"/>
</dbReference>
<proteinExistence type="predicted"/>
<dbReference type="PRINTS" id="PR00743">
    <property type="entry name" value="GLHYDRLASE36"/>
</dbReference>
<accession>A0A7X4YU05</accession>
<dbReference type="Pfam" id="PF02065">
    <property type="entry name" value="Melibiase"/>
    <property type="match status" value="1"/>
</dbReference>
<dbReference type="CDD" id="cd14791">
    <property type="entry name" value="GH36"/>
    <property type="match status" value="1"/>
</dbReference>
<reference evidence="1 2" key="1">
    <citation type="submission" date="2020-01" db="EMBL/GenBank/DDBJ databases">
        <title>Paenibacillus soybeanensis sp. nov. isolated from the nodules of soybean (Glycine max(L.) Merr).</title>
        <authorList>
            <person name="Wang H."/>
        </authorList>
    </citation>
    <scope>NUCLEOTIDE SEQUENCE [LARGE SCALE GENOMIC DNA]</scope>
    <source>
        <strain evidence="1 2">DSM 23054</strain>
    </source>
</reference>
<dbReference type="SUPFAM" id="SSF51445">
    <property type="entry name" value="(Trans)glycosidases"/>
    <property type="match status" value="1"/>
</dbReference>
<dbReference type="OrthoDB" id="9758822at2"/>
<comment type="caution">
    <text evidence="1">The sequence shown here is derived from an EMBL/GenBank/DDBJ whole genome shotgun (WGS) entry which is preliminary data.</text>
</comment>
<dbReference type="InterPro" id="IPR038417">
    <property type="entry name" value="Alpga-gal_N_sf"/>
</dbReference>
<evidence type="ECO:0000313" key="1">
    <source>
        <dbReference type="EMBL" id="NBC72567.1"/>
    </source>
</evidence>
<protein>
    <recommendedName>
        <fullName evidence="3">Alpha-galactosidase</fullName>
    </recommendedName>
</protein>
<dbReference type="InterPro" id="IPR002252">
    <property type="entry name" value="Glyco_hydro_36"/>
</dbReference>
<dbReference type="GO" id="GO:0016052">
    <property type="term" value="P:carbohydrate catabolic process"/>
    <property type="evidence" value="ECO:0007669"/>
    <property type="project" value="InterPro"/>
</dbReference>
<dbReference type="Gene3D" id="3.20.20.70">
    <property type="entry name" value="Aldolase class I"/>
    <property type="match status" value="1"/>
</dbReference>
<dbReference type="GO" id="GO:0004557">
    <property type="term" value="F:alpha-galactosidase activity"/>
    <property type="evidence" value="ECO:0007669"/>
    <property type="project" value="InterPro"/>
</dbReference>
<sequence length="724" mass="80050">MNKKHEQMQMIFKTHGQKLGQAYLGTTGAGAAALEPLALAPVQLGVRPRTFGRYAALNDGYSSVTEGLVLHEIVDRADGFRLLYRHPEHHIAVTVAYEWVSGASAYRQNVSVTNEGSEPIALDHVSSLFVQGMGAEGIRDWNDPAKIRVHYCLQTWEGEGQWRSAGLEELGVFPVAVHPDFAAVHFSSVGTWSTGRFVPMIVIEDVECGQVWYGQIETSSHWHMEIGRRSLGGTSQAGSLYVQLDAASERHGGWWKSLAPGETFQAPTAAFGCAKGGFQEAIRELTRYRRTLLRELPTPGSAYPVIFNDYMNCLWGNPTEESLVPLIEAASRAGAEVFMIDAGWFGSRTANWGQGLGDWNPSGDRFGQEGLPGILGLIRAKGMLPGLWLEIEVCGEEAGLFSKPDDWFLLRGGRRIGASDRVYLDYRNPDVRAYVHGVIDRLAAMGVRYIKNDYNQCVSTGVDEPSGSEAAGLLDYVDAFYQFMDEVRERHPNVIWENCGSGAMRQDYGILQRFDVQSTSDQEIYWKYPAIVSGALATLAPEHAGVWAYPMPVLFPDREQADAALERDAARMQDGEQTVFNMVNGLLANLYMSGRIDRADERNFALVQEGIALFKELRGFIRQSSGIWPTGMMRIGDKQAFGSAGLWNEEQGRAVIAVWRLDSGDECLTLPLAFLRGREAQARQIYPSAAHADKQAGASLNESQGTLTVRLEGRFTARLFEVLV</sequence>
<dbReference type="AlphaFoldDB" id="A0A7X4YU05"/>
<dbReference type="Gene3D" id="2.70.98.60">
    <property type="entry name" value="alpha-galactosidase from lactobacil brevis"/>
    <property type="match status" value="1"/>
</dbReference>
<dbReference type="Proteomes" id="UP000558113">
    <property type="component" value="Unassembled WGS sequence"/>
</dbReference>